<dbReference type="RefSeq" id="WP_307325417.1">
    <property type="nucleotide sequence ID" value="NZ_JAUSUG010000008.1"/>
</dbReference>
<dbReference type="Proteomes" id="UP001230005">
    <property type="component" value="Unassembled WGS sequence"/>
</dbReference>
<dbReference type="EMBL" id="JAUSUG010000008">
    <property type="protein sequence ID" value="MDQ0254864.1"/>
    <property type="molecule type" value="Genomic_DNA"/>
</dbReference>
<dbReference type="NCBIfam" id="TIGR00762">
    <property type="entry name" value="DegV"/>
    <property type="match status" value="1"/>
</dbReference>
<dbReference type="InterPro" id="IPR043168">
    <property type="entry name" value="DegV_C"/>
</dbReference>
<evidence type="ECO:0000313" key="2">
    <source>
        <dbReference type="EMBL" id="MDQ0254864.1"/>
    </source>
</evidence>
<evidence type="ECO:0000313" key="3">
    <source>
        <dbReference type="Proteomes" id="UP001230005"/>
    </source>
</evidence>
<dbReference type="Gene3D" id="3.40.50.10170">
    <property type="match status" value="1"/>
</dbReference>
<keyword evidence="3" id="KW-1185">Reference proteome</keyword>
<dbReference type="SUPFAM" id="SSF82549">
    <property type="entry name" value="DAK1/DegV-like"/>
    <property type="match status" value="1"/>
</dbReference>
<dbReference type="PANTHER" id="PTHR33434">
    <property type="entry name" value="DEGV DOMAIN-CONTAINING PROTEIN DR_1986-RELATED"/>
    <property type="match status" value="1"/>
</dbReference>
<dbReference type="PANTHER" id="PTHR33434:SF2">
    <property type="entry name" value="FATTY ACID-BINDING PROTEIN TM_1468"/>
    <property type="match status" value="1"/>
</dbReference>
<proteinExistence type="predicted"/>
<dbReference type="PROSITE" id="PS51482">
    <property type="entry name" value="DEGV"/>
    <property type="match status" value="1"/>
</dbReference>
<accession>A0ABT9ZUF4</accession>
<gene>
    <name evidence="2" type="ORF">J2S74_002246</name>
</gene>
<protein>
    <submittedName>
        <fullName evidence="2">DegV family protein with EDD domain</fullName>
    </submittedName>
</protein>
<name>A0ABT9ZUF4_9BACI</name>
<evidence type="ECO:0000256" key="1">
    <source>
        <dbReference type="ARBA" id="ARBA00023121"/>
    </source>
</evidence>
<dbReference type="InterPro" id="IPR050270">
    <property type="entry name" value="DegV_domain_contain"/>
</dbReference>
<organism evidence="2 3">
    <name type="scientific">Evansella vedderi</name>
    <dbReference type="NCBI Taxonomy" id="38282"/>
    <lineage>
        <taxon>Bacteria</taxon>
        <taxon>Bacillati</taxon>
        <taxon>Bacillota</taxon>
        <taxon>Bacilli</taxon>
        <taxon>Bacillales</taxon>
        <taxon>Bacillaceae</taxon>
        <taxon>Evansella</taxon>
    </lineage>
</organism>
<keyword evidence="1" id="KW-0446">Lipid-binding</keyword>
<dbReference type="InterPro" id="IPR003797">
    <property type="entry name" value="DegV"/>
</dbReference>
<comment type="caution">
    <text evidence="2">The sequence shown here is derived from an EMBL/GenBank/DDBJ whole genome shotgun (WGS) entry which is preliminary data.</text>
</comment>
<dbReference type="Pfam" id="PF02645">
    <property type="entry name" value="DegV"/>
    <property type="match status" value="1"/>
</dbReference>
<sequence length="286" mass="32207">MTKKIAWVTDSTAYITKELAEHPDVYILPINITFDQDTYEDGVNLTTDILYKRIREEKTVPKTSQPSVGKFAELYEKLKTEYDHAIAVHISGKLSGTIDSSTQGKNIAEFEVEIVDSKCMSYAITTLIEKGMHLAEEGKPYVEIAETLREEASQSENYILLGNLEQFYKGGRMSGAQYLLGNILQIKPIIRINTQTGEFELFERVRSEKKAVKRLIELLKKSYEENIIQQVEIMHGNVITKANGLKQKIQQELPDINIVVGEISSTIAAHAGEGTVALIWHKEGTK</sequence>
<dbReference type="Gene3D" id="3.30.1180.10">
    <property type="match status" value="1"/>
</dbReference>
<reference evidence="2 3" key="1">
    <citation type="submission" date="2023-07" db="EMBL/GenBank/DDBJ databases">
        <title>Genomic Encyclopedia of Type Strains, Phase IV (KMG-IV): sequencing the most valuable type-strain genomes for metagenomic binning, comparative biology and taxonomic classification.</title>
        <authorList>
            <person name="Goeker M."/>
        </authorList>
    </citation>
    <scope>NUCLEOTIDE SEQUENCE [LARGE SCALE GENOMIC DNA]</scope>
    <source>
        <strain evidence="2 3">DSM 9768</strain>
    </source>
</reference>